<dbReference type="KEGG" id="fcy:FRACYDRAFT_244317"/>
<dbReference type="InParanoid" id="A0A1E7F1S5"/>
<evidence type="ECO:0000313" key="1">
    <source>
        <dbReference type="EMBL" id="OEU12077.1"/>
    </source>
</evidence>
<protein>
    <submittedName>
        <fullName evidence="1">Uncharacterized protein</fullName>
    </submittedName>
</protein>
<name>A0A1E7F1S5_9STRA</name>
<sequence length="147" mass="17442">MCEESRHASYAVEKWHAASGMQIMVVVDHHHISISKIADGPKRNYITPRMQDITSMFYPISEWYFWAWKYDMLAKMQCLCSGGKNKVCMRDHDPWFIPYGYEMDDLVVYIGTLNKGKKFWLNLDIWGKFYEYLYGWQADFRIATRGA</sequence>
<dbReference type="AlphaFoldDB" id="A0A1E7F1S5"/>
<accession>A0A1E7F1S5</accession>
<evidence type="ECO:0000313" key="2">
    <source>
        <dbReference type="Proteomes" id="UP000095751"/>
    </source>
</evidence>
<dbReference type="Proteomes" id="UP000095751">
    <property type="component" value="Unassembled WGS sequence"/>
</dbReference>
<proteinExistence type="predicted"/>
<dbReference type="EMBL" id="KV784365">
    <property type="protein sequence ID" value="OEU12077.1"/>
    <property type="molecule type" value="Genomic_DNA"/>
</dbReference>
<organism evidence="1 2">
    <name type="scientific">Fragilariopsis cylindrus CCMP1102</name>
    <dbReference type="NCBI Taxonomy" id="635003"/>
    <lineage>
        <taxon>Eukaryota</taxon>
        <taxon>Sar</taxon>
        <taxon>Stramenopiles</taxon>
        <taxon>Ochrophyta</taxon>
        <taxon>Bacillariophyta</taxon>
        <taxon>Bacillariophyceae</taxon>
        <taxon>Bacillariophycidae</taxon>
        <taxon>Bacillariales</taxon>
        <taxon>Bacillariaceae</taxon>
        <taxon>Fragilariopsis</taxon>
    </lineage>
</organism>
<keyword evidence="2" id="KW-1185">Reference proteome</keyword>
<reference evidence="1 2" key="1">
    <citation type="submission" date="2016-09" db="EMBL/GenBank/DDBJ databases">
        <title>Extensive genetic diversity and differential bi-allelic expression allows diatom success in the polar Southern Ocean.</title>
        <authorList>
            <consortium name="DOE Joint Genome Institute"/>
            <person name="Mock T."/>
            <person name="Otillar R.P."/>
            <person name="Strauss J."/>
            <person name="Dupont C."/>
            <person name="Frickenhaus S."/>
            <person name="Maumus F."/>
            <person name="Mcmullan M."/>
            <person name="Sanges R."/>
            <person name="Schmutz J."/>
            <person name="Toseland A."/>
            <person name="Valas R."/>
            <person name="Veluchamy A."/>
            <person name="Ward B.J."/>
            <person name="Allen A."/>
            <person name="Barry K."/>
            <person name="Falciatore A."/>
            <person name="Ferrante M."/>
            <person name="Fortunato A.E."/>
            <person name="Gloeckner G."/>
            <person name="Gruber A."/>
            <person name="Hipkin R."/>
            <person name="Janech M."/>
            <person name="Kroth P."/>
            <person name="Leese F."/>
            <person name="Lindquist E."/>
            <person name="Lyon B.R."/>
            <person name="Martin J."/>
            <person name="Mayer C."/>
            <person name="Parker M."/>
            <person name="Quesneville H."/>
            <person name="Raymond J."/>
            <person name="Uhlig C."/>
            <person name="Valentin K.U."/>
            <person name="Worden A.Z."/>
            <person name="Armbrust E.V."/>
            <person name="Bowler C."/>
            <person name="Green B."/>
            <person name="Moulton V."/>
            <person name="Van Oosterhout C."/>
            <person name="Grigoriev I."/>
        </authorList>
    </citation>
    <scope>NUCLEOTIDE SEQUENCE [LARGE SCALE GENOMIC DNA]</scope>
    <source>
        <strain evidence="1 2">CCMP1102</strain>
    </source>
</reference>
<gene>
    <name evidence="1" type="ORF">FRACYDRAFT_244317</name>
</gene>